<dbReference type="Pfam" id="PF00072">
    <property type="entry name" value="Response_reg"/>
    <property type="match status" value="1"/>
</dbReference>
<dbReference type="SUPFAM" id="SSF52172">
    <property type="entry name" value="CheY-like"/>
    <property type="match status" value="1"/>
</dbReference>
<keyword evidence="1 2" id="KW-0597">Phosphoprotein</keyword>
<dbReference type="PROSITE" id="PS50110">
    <property type="entry name" value="RESPONSE_REGULATORY"/>
    <property type="match status" value="1"/>
</dbReference>
<organism evidence="4 5">
    <name type="scientific">Anaeromyxobacter paludicola</name>
    <dbReference type="NCBI Taxonomy" id="2918171"/>
    <lineage>
        <taxon>Bacteria</taxon>
        <taxon>Pseudomonadati</taxon>
        <taxon>Myxococcota</taxon>
        <taxon>Myxococcia</taxon>
        <taxon>Myxococcales</taxon>
        <taxon>Cystobacterineae</taxon>
        <taxon>Anaeromyxobacteraceae</taxon>
        <taxon>Anaeromyxobacter</taxon>
    </lineage>
</organism>
<gene>
    <name evidence="4" type="primary">cheY64H-1</name>
    <name evidence="4" type="ORF">AMPC_10960</name>
</gene>
<dbReference type="SMART" id="SM00448">
    <property type="entry name" value="REC"/>
    <property type="match status" value="1"/>
</dbReference>
<proteinExistence type="predicted"/>
<feature type="modified residue" description="4-aspartylphosphate" evidence="2">
    <location>
        <position position="56"/>
    </location>
</feature>
<dbReference type="RefSeq" id="WP_248345052.1">
    <property type="nucleotide sequence ID" value="NZ_AP025592.1"/>
</dbReference>
<protein>
    <submittedName>
        <fullName evidence="4">Response regulator</fullName>
    </submittedName>
</protein>
<sequence length="132" mass="14378">MSYSVLVVDDSSIVRAMVKKSLAMAGLDVKVIHEAGNGEEALAVLRREWVDIVFADLNMPVMGGLELVRHMAEDRLLETVPVVIVSSEHAEARIAELKQRGARAYIKKPFRPEQFREVLGALLGAGEGGSHG</sequence>
<evidence type="ECO:0000313" key="5">
    <source>
        <dbReference type="Proteomes" id="UP001162734"/>
    </source>
</evidence>
<evidence type="ECO:0000256" key="2">
    <source>
        <dbReference type="PROSITE-ProRule" id="PRU00169"/>
    </source>
</evidence>
<evidence type="ECO:0000259" key="3">
    <source>
        <dbReference type="PROSITE" id="PS50110"/>
    </source>
</evidence>
<feature type="domain" description="Response regulatory" evidence="3">
    <location>
        <begin position="4"/>
        <end position="123"/>
    </location>
</feature>
<dbReference type="EMBL" id="AP025592">
    <property type="protein sequence ID" value="BDG07983.1"/>
    <property type="molecule type" value="Genomic_DNA"/>
</dbReference>
<accession>A0ABM7X821</accession>
<dbReference type="InterPro" id="IPR001789">
    <property type="entry name" value="Sig_transdc_resp-reg_receiver"/>
</dbReference>
<reference evidence="5" key="1">
    <citation type="journal article" date="2022" name="Int. J. Syst. Evol. Microbiol.">
        <title>Anaeromyxobacter oryzae sp. nov., Anaeromyxobacter diazotrophicus sp. nov. and Anaeromyxobacter paludicola sp. nov., isolated from paddy soils.</title>
        <authorList>
            <person name="Itoh H."/>
            <person name="Xu Z."/>
            <person name="Mise K."/>
            <person name="Masuda Y."/>
            <person name="Ushijima N."/>
            <person name="Hayakawa C."/>
            <person name="Shiratori Y."/>
            <person name="Senoo K."/>
        </authorList>
    </citation>
    <scope>NUCLEOTIDE SEQUENCE [LARGE SCALE GENOMIC DNA]</scope>
    <source>
        <strain evidence="5">Red630</strain>
    </source>
</reference>
<evidence type="ECO:0000256" key="1">
    <source>
        <dbReference type="ARBA" id="ARBA00022553"/>
    </source>
</evidence>
<keyword evidence="5" id="KW-1185">Reference proteome</keyword>
<dbReference type="Gene3D" id="3.40.50.2300">
    <property type="match status" value="1"/>
</dbReference>
<dbReference type="Proteomes" id="UP001162734">
    <property type="component" value="Chromosome"/>
</dbReference>
<name>A0ABM7X821_9BACT</name>
<dbReference type="PANTHER" id="PTHR44591:SF3">
    <property type="entry name" value="RESPONSE REGULATORY DOMAIN-CONTAINING PROTEIN"/>
    <property type="match status" value="1"/>
</dbReference>
<dbReference type="PANTHER" id="PTHR44591">
    <property type="entry name" value="STRESS RESPONSE REGULATOR PROTEIN 1"/>
    <property type="match status" value="1"/>
</dbReference>
<dbReference type="InterPro" id="IPR050595">
    <property type="entry name" value="Bact_response_regulator"/>
</dbReference>
<dbReference type="InterPro" id="IPR011006">
    <property type="entry name" value="CheY-like_superfamily"/>
</dbReference>
<evidence type="ECO:0000313" key="4">
    <source>
        <dbReference type="EMBL" id="BDG07983.1"/>
    </source>
</evidence>